<name>A0A1I1H2T5_9RHOB</name>
<dbReference type="OrthoDB" id="7690273at2"/>
<evidence type="ECO:0000259" key="1">
    <source>
        <dbReference type="Pfam" id="PF10135"/>
    </source>
</evidence>
<dbReference type="STRING" id="517719.SAMN05421762_0084"/>
<protein>
    <submittedName>
        <fullName evidence="2">Rod binding protein</fullName>
    </submittedName>
</protein>
<reference evidence="2 3" key="1">
    <citation type="submission" date="2016-10" db="EMBL/GenBank/DDBJ databases">
        <authorList>
            <person name="de Groot N.N."/>
        </authorList>
    </citation>
    <scope>NUCLEOTIDE SEQUENCE [LARGE SCALE GENOMIC DNA]</scope>
    <source>
        <strain evidence="2 3">DSM 29619</strain>
    </source>
</reference>
<dbReference type="InterPro" id="IPR019301">
    <property type="entry name" value="Flagellar_prot_FlgJ_N"/>
</dbReference>
<dbReference type="Proteomes" id="UP000231644">
    <property type="component" value="Unassembled WGS sequence"/>
</dbReference>
<dbReference type="AlphaFoldDB" id="A0A1I1H2T5"/>
<evidence type="ECO:0000313" key="2">
    <source>
        <dbReference type="EMBL" id="SFC17862.1"/>
    </source>
</evidence>
<organism evidence="2 3">
    <name type="scientific">Pseudooceanicola nitratireducens</name>
    <dbReference type="NCBI Taxonomy" id="517719"/>
    <lineage>
        <taxon>Bacteria</taxon>
        <taxon>Pseudomonadati</taxon>
        <taxon>Pseudomonadota</taxon>
        <taxon>Alphaproteobacteria</taxon>
        <taxon>Rhodobacterales</taxon>
        <taxon>Paracoccaceae</taxon>
        <taxon>Pseudooceanicola</taxon>
    </lineage>
</organism>
<sequence length="91" mass="9563">MFVDSNRPTAVPQGPKDAQLRDAAVALEASFLSEMLKHSGLDGLSGSFGGSTGETQFASLLRDEQAHQMAKAGGIGLAEKLFQALKEQQDG</sequence>
<dbReference type="Pfam" id="PF10135">
    <property type="entry name" value="Rod-binding"/>
    <property type="match status" value="1"/>
</dbReference>
<proteinExistence type="predicted"/>
<feature type="domain" description="Flagellar protein FlgJ N-terminal" evidence="1">
    <location>
        <begin position="44"/>
        <end position="83"/>
    </location>
</feature>
<dbReference type="EMBL" id="FOLX01000001">
    <property type="protein sequence ID" value="SFC17862.1"/>
    <property type="molecule type" value="Genomic_DNA"/>
</dbReference>
<gene>
    <name evidence="2" type="ORF">SAMN05421762_0084</name>
</gene>
<evidence type="ECO:0000313" key="3">
    <source>
        <dbReference type="Proteomes" id="UP000231644"/>
    </source>
</evidence>
<accession>A0A1I1H2T5</accession>
<keyword evidence="3" id="KW-1185">Reference proteome</keyword>